<feature type="region of interest" description="Disordered" evidence="1">
    <location>
        <begin position="1"/>
        <end position="57"/>
    </location>
</feature>
<dbReference type="Pfam" id="PF07034">
    <property type="entry name" value="ORC3_N"/>
    <property type="match status" value="1"/>
</dbReference>
<dbReference type="GO" id="GO:0005664">
    <property type="term" value="C:nuclear origin of replication recognition complex"/>
    <property type="evidence" value="ECO:0007669"/>
    <property type="project" value="InterPro"/>
</dbReference>
<dbReference type="PANTHER" id="PTHR12748:SF0">
    <property type="entry name" value="ORIGIN RECOGNITION COMPLEX SUBUNIT 3"/>
    <property type="match status" value="1"/>
</dbReference>
<evidence type="ECO:0000259" key="2">
    <source>
        <dbReference type="Pfam" id="PF07034"/>
    </source>
</evidence>
<dbReference type="GO" id="GO:0006270">
    <property type="term" value="P:DNA replication initiation"/>
    <property type="evidence" value="ECO:0007669"/>
    <property type="project" value="TreeGrafter"/>
</dbReference>
<proteinExistence type="predicted"/>
<name>A0AAN8VVF2_9MAGN</name>
<reference evidence="3 4" key="1">
    <citation type="submission" date="2023-12" db="EMBL/GenBank/DDBJ databases">
        <title>A high-quality genome assembly for Dillenia turbinata (Dilleniales).</title>
        <authorList>
            <person name="Chanderbali A."/>
        </authorList>
    </citation>
    <scope>NUCLEOTIDE SEQUENCE [LARGE SCALE GENOMIC DNA]</scope>
    <source>
        <strain evidence="3">LSX21</strain>
        <tissue evidence="3">Leaf</tissue>
    </source>
</reference>
<evidence type="ECO:0000313" key="3">
    <source>
        <dbReference type="EMBL" id="KAK6936502.1"/>
    </source>
</evidence>
<organism evidence="3 4">
    <name type="scientific">Dillenia turbinata</name>
    <dbReference type="NCBI Taxonomy" id="194707"/>
    <lineage>
        <taxon>Eukaryota</taxon>
        <taxon>Viridiplantae</taxon>
        <taxon>Streptophyta</taxon>
        <taxon>Embryophyta</taxon>
        <taxon>Tracheophyta</taxon>
        <taxon>Spermatophyta</taxon>
        <taxon>Magnoliopsida</taxon>
        <taxon>eudicotyledons</taxon>
        <taxon>Gunneridae</taxon>
        <taxon>Pentapetalae</taxon>
        <taxon>Dilleniales</taxon>
        <taxon>Dilleniaceae</taxon>
        <taxon>Dillenia</taxon>
    </lineage>
</organism>
<dbReference type="EMBL" id="JBAMMX010000007">
    <property type="protein sequence ID" value="KAK6936502.1"/>
    <property type="molecule type" value="Genomic_DNA"/>
</dbReference>
<dbReference type="GO" id="GO:0031261">
    <property type="term" value="C:DNA replication preinitiation complex"/>
    <property type="evidence" value="ECO:0007669"/>
    <property type="project" value="TreeGrafter"/>
</dbReference>
<feature type="domain" description="Origin recognition complex subunit 3 N-terminal" evidence="2">
    <location>
        <begin position="31"/>
        <end position="116"/>
    </location>
</feature>
<accession>A0AAN8VVF2</accession>
<dbReference type="GO" id="GO:0003688">
    <property type="term" value="F:DNA replication origin binding"/>
    <property type="evidence" value="ECO:0007669"/>
    <property type="project" value="TreeGrafter"/>
</dbReference>
<sequence length="143" mass="15939">MAISATPDDSLPASSSPINSSERDLQPFFVLHRATPPQKSSGPVKTRRKIDLSSSEEADLDEDCKRLQIKTFDFVWSRIEATIKDVLRNINNNVFDEIHTWVRATFDTIKSRGIPSFAQATRSCPISTDAASRQLFTGEHGVC</sequence>
<keyword evidence="4" id="KW-1185">Reference proteome</keyword>
<dbReference type="PANTHER" id="PTHR12748">
    <property type="entry name" value="ORIGIN RECOGNITION COMPLEX SUBUNIT 3"/>
    <property type="match status" value="1"/>
</dbReference>
<evidence type="ECO:0000313" key="4">
    <source>
        <dbReference type="Proteomes" id="UP001370490"/>
    </source>
</evidence>
<gene>
    <name evidence="3" type="ORF">RJ641_033532</name>
</gene>
<evidence type="ECO:0000256" key="1">
    <source>
        <dbReference type="SAM" id="MobiDB-lite"/>
    </source>
</evidence>
<dbReference type="Proteomes" id="UP001370490">
    <property type="component" value="Unassembled WGS sequence"/>
</dbReference>
<protein>
    <recommendedName>
        <fullName evidence="2">Origin recognition complex subunit 3 N-terminal domain-containing protein</fullName>
    </recommendedName>
</protein>
<dbReference type="InterPro" id="IPR020795">
    <property type="entry name" value="ORC3"/>
</dbReference>
<comment type="caution">
    <text evidence="3">The sequence shown here is derived from an EMBL/GenBank/DDBJ whole genome shotgun (WGS) entry which is preliminary data.</text>
</comment>
<dbReference type="AlphaFoldDB" id="A0AAN8VVF2"/>
<dbReference type="GO" id="GO:0005656">
    <property type="term" value="C:nuclear pre-replicative complex"/>
    <property type="evidence" value="ECO:0007669"/>
    <property type="project" value="TreeGrafter"/>
</dbReference>
<feature type="compositionally biased region" description="Low complexity" evidence="1">
    <location>
        <begin position="10"/>
        <end position="20"/>
    </location>
</feature>
<dbReference type="InterPro" id="IPR045667">
    <property type="entry name" value="ORC3_N"/>
</dbReference>